<proteinExistence type="inferred from homology"/>
<feature type="repeat" description="Solcar" evidence="10">
    <location>
        <begin position="149"/>
        <end position="245"/>
    </location>
</feature>
<dbReference type="EMBL" id="CAJNOC010000622">
    <property type="protein sequence ID" value="CAF0783899.1"/>
    <property type="molecule type" value="Genomic_DNA"/>
</dbReference>
<evidence type="ECO:0000256" key="1">
    <source>
        <dbReference type="ARBA" id="ARBA00004448"/>
    </source>
</evidence>
<dbReference type="Pfam" id="PF14974">
    <property type="entry name" value="P_C10"/>
    <property type="match status" value="1"/>
</dbReference>
<protein>
    <submittedName>
        <fullName evidence="12">Uncharacterized protein</fullName>
    </submittedName>
</protein>
<dbReference type="OrthoDB" id="756301at2759"/>
<evidence type="ECO:0000256" key="4">
    <source>
        <dbReference type="ARBA" id="ARBA00022692"/>
    </source>
</evidence>
<name>A0A813RPE0_9BILA</name>
<dbReference type="InterPro" id="IPR018108">
    <property type="entry name" value="MCP_transmembrane"/>
</dbReference>
<dbReference type="Proteomes" id="UP000663879">
    <property type="component" value="Unassembled WGS sequence"/>
</dbReference>
<evidence type="ECO:0000313" key="13">
    <source>
        <dbReference type="Proteomes" id="UP000663879"/>
    </source>
</evidence>
<accession>A0A813RPE0</accession>
<evidence type="ECO:0000256" key="6">
    <source>
        <dbReference type="ARBA" id="ARBA00022792"/>
    </source>
</evidence>
<feature type="repeat" description="Solcar" evidence="10">
    <location>
        <begin position="353"/>
        <end position="444"/>
    </location>
</feature>
<reference evidence="12" key="1">
    <citation type="submission" date="2021-02" db="EMBL/GenBank/DDBJ databases">
        <authorList>
            <person name="Nowell W R."/>
        </authorList>
    </citation>
    <scope>NUCLEOTIDE SEQUENCE</scope>
    <source>
        <strain evidence="12">Ploen Becks lab</strain>
    </source>
</reference>
<keyword evidence="4 10" id="KW-0812">Transmembrane</keyword>
<gene>
    <name evidence="12" type="ORF">OXX778_LOCUS5608</name>
</gene>
<sequence length="450" mass="51434">MNSDSLKFDINEARDALLEILNLIDQDQKLRQIKETCSNDMLKYVQNFVPHTMEIQHRVIARYGFTPDNTGLIKFTNKVKDLACQDDLTSNLFDNFKNLVVPSLNSTKAQTTIQINFLYCFCCIILANFITMRGSLNSNENLSKDERFKYLVSRFFLSSSAATVAEVVTYPLDMIKTRLQIQDELIKRHVINDSKDLPHGMFRIGINLVKNEGIFSLWAGVTPAVYRQVVYTGFRLVIYENFRDQLRKNERFPIWQTILVGVTSGALAQFLASPTDLVKSMMQAEGKRKLEGHAPRIKSVNQAFIEIYKQGGLRGLWRGCAVNVQRAALVNLGDLATYDYVKHYLMRNFGLQDDYKVHIIASIFSGLVAATLGTPADLIKTRIMCQPTDASGKGLLYRSSGHCLRMTLKNEGFFGLYKGYWPIWLRMAPWSLTFWLTYEEIRKLCGLRGF</sequence>
<keyword evidence="9 10" id="KW-0472">Membrane</keyword>
<organism evidence="12 13">
    <name type="scientific">Brachionus calyciflorus</name>
    <dbReference type="NCBI Taxonomy" id="104777"/>
    <lineage>
        <taxon>Eukaryota</taxon>
        <taxon>Metazoa</taxon>
        <taxon>Spiralia</taxon>
        <taxon>Gnathifera</taxon>
        <taxon>Rotifera</taxon>
        <taxon>Eurotatoria</taxon>
        <taxon>Monogononta</taxon>
        <taxon>Pseudotrocha</taxon>
        <taxon>Ploima</taxon>
        <taxon>Brachionidae</taxon>
        <taxon>Brachionus</taxon>
    </lineage>
</organism>
<dbReference type="Pfam" id="PF00153">
    <property type="entry name" value="Mito_carr"/>
    <property type="match status" value="3"/>
</dbReference>
<keyword evidence="13" id="KW-1185">Reference proteome</keyword>
<evidence type="ECO:0000256" key="2">
    <source>
        <dbReference type="ARBA" id="ARBA00006375"/>
    </source>
</evidence>
<dbReference type="FunFam" id="1.50.40.10:FF:000062">
    <property type="entry name" value="mitochondrial uncoupling protein 3"/>
    <property type="match status" value="1"/>
</dbReference>
<keyword evidence="8" id="KW-0496">Mitochondrion</keyword>
<comment type="subcellular location">
    <subcellularLocation>
        <location evidence="1">Mitochondrion inner membrane</location>
        <topology evidence="1">Multi-pass membrane protein</topology>
    </subcellularLocation>
</comment>
<keyword evidence="5" id="KW-0677">Repeat</keyword>
<feature type="repeat" description="Solcar" evidence="10">
    <location>
        <begin position="252"/>
        <end position="344"/>
    </location>
</feature>
<dbReference type="InterPro" id="IPR026317">
    <property type="entry name" value="P_C10"/>
</dbReference>
<keyword evidence="6" id="KW-0999">Mitochondrion inner membrane</keyword>
<comment type="caution">
    <text evidence="12">The sequence shown here is derived from an EMBL/GenBank/DDBJ whole genome shotgun (WGS) entry which is preliminary data.</text>
</comment>
<evidence type="ECO:0000256" key="7">
    <source>
        <dbReference type="ARBA" id="ARBA00022989"/>
    </source>
</evidence>
<dbReference type="GO" id="GO:0005743">
    <property type="term" value="C:mitochondrial inner membrane"/>
    <property type="evidence" value="ECO:0007669"/>
    <property type="project" value="UniProtKB-SubCell"/>
</dbReference>
<dbReference type="AlphaFoldDB" id="A0A813RPE0"/>
<evidence type="ECO:0000256" key="10">
    <source>
        <dbReference type="PROSITE-ProRule" id="PRU00282"/>
    </source>
</evidence>
<comment type="similarity">
    <text evidence="2 11">Belongs to the mitochondrial carrier (TC 2.A.29) family.</text>
</comment>
<evidence type="ECO:0000313" key="12">
    <source>
        <dbReference type="EMBL" id="CAF0783899.1"/>
    </source>
</evidence>
<evidence type="ECO:0000256" key="9">
    <source>
        <dbReference type="ARBA" id="ARBA00023136"/>
    </source>
</evidence>
<dbReference type="Gene3D" id="1.50.40.10">
    <property type="entry name" value="Mitochondrial carrier domain"/>
    <property type="match status" value="1"/>
</dbReference>
<dbReference type="InterPro" id="IPR023395">
    <property type="entry name" value="MCP_dom_sf"/>
</dbReference>
<evidence type="ECO:0000256" key="8">
    <source>
        <dbReference type="ARBA" id="ARBA00023128"/>
    </source>
</evidence>
<dbReference type="InterPro" id="IPR050391">
    <property type="entry name" value="Mito_Metabolite_Transporter"/>
</dbReference>
<evidence type="ECO:0000256" key="11">
    <source>
        <dbReference type="RuleBase" id="RU000488"/>
    </source>
</evidence>
<dbReference type="PROSITE" id="PS50920">
    <property type="entry name" value="SOLCAR"/>
    <property type="match status" value="3"/>
</dbReference>
<evidence type="ECO:0000256" key="5">
    <source>
        <dbReference type="ARBA" id="ARBA00022737"/>
    </source>
</evidence>
<keyword evidence="3 11" id="KW-0813">Transport</keyword>
<dbReference type="SUPFAM" id="SSF103506">
    <property type="entry name" value="Mitochondrial carrier"/>
    <property type="match status" value="1"/>
</dbReference>
<evidence type="ECO:0000256" key="3">
    <source>
        <dbReference type="ARBA" id="ARBA00022448"/>
    </source>
</evidence>
<keyword evidence="7" id="KW-1133">Transmembrane helix</keyword>
<dbReference type="PANTHER" id="PTHR45618">
    <property type="entry name" value="MITOCHONDRIAL DICARBOXYLATE CARRIER-RELATED"/>
    <property type="match status" value="1"/>
</dbReference>